<evidence type="ECO:0000256" key="1">
    <source>
        <dbReference type="ARBA" id="ARBA00004651"/>
    </source>
</evidence>
<evidence type="ECO:0000256" key="5">
    <source>
        <dbReference type="ARBA" id="ARBA00023136"/>
    </source>
</evidence>
<keyword evidence="2" id="KW-1003">Cell membrane</keyword>
<comment type="subcellular location">
    <subcellularLocation>
        <location evidence="1">Cell membrane</location>
        <topology evidence="1">Multi-pass membrane protein</topology>
    </subcellularLocation>
</comment>
<feature type="domain" description="Cardiolipin synthase N-terminal" evidence="7">
    <location>
        <begin position="23"/>
        <end position="66"/>
    </location>
</feature>
<accession>A0ABN2I794</accession>
<dbReference type="RefSeq" id="WP_346115583.1">
    <property type="nucleotide sequence ID" value="NZ_BAAAMU010000294.1"/>
</dbReference>
<evidence type="ECO:0000256" key="2">
    <source>
        <dbReference type="ARBA" id="ARBA00022475"/>
    </source>
</evidence>
<evidence type="ECO:0000256" key="4">
    <source>
        <dbReference type="ARBA" id="ARBA00022989"/>
    </source>
</evidence>
<evidence type="ECO:0000256" key="3">
    <source>
        <dbReference type="ARBA" id="ARBA00022692"/>
    </source>
</evidence>
<proteinExistence type="predicted"/>
<dbReference type="InterPro" id="IPR027379">
    <property type="entry name" value="CLS_N"/>
</dbReference>
<keyword evidence="5 6" id="KW-0472">Membrane</keyword>
<keyword evidence="4 6" id="KW-1133">Transmembrane helix</keyword>
<evidence type="ECO:0000313" key="8">
    <source>
        <dbReference type="EMBL" id="GAA1699896.1"/>
    </source>
</evidence>
<protein>
    <recommendedName>
        <fullName evidence="7">Cardiolipin synthase N-terminal domain-containing protein</fullName>
    </recommendedName>
</protein>
<dbReference type="Pfam" id="PF13396">
    <property type="entry name" value="PLDc_N"/>
    <property type="match status" value="1"/>
</dbReference>
<organism evidence="8 9">
    <name type="scientific">Nonomuraea maheshkhaliensis</name>
    <dbReference type="NCBI Taxonomy" id="419590"/>
    <lineage>
        <taxon>Bacteria</taxon>
        <taxon>Bacillati</taxon>
        <taxon>Actinomycetota</taxon>
        <taxon>Actinomycetes</taxon>
        <taxon>Streptosporangiales</taxon>
        <taxon>Streptosporangiaceae</taxon>
        <taxon>Nonomuraea</taxon>
    </lineage>
</organism>
<evidence type="ECO:0000313" key="9">
    <source>
        <dbReference type="Proteomes" id="UP001500064"/>
    </source>
</evidence>
<dbReference type="Proteomes" id="UP001500064">
    <property type="component" value="Unassembled WGS sequence"/>
</dbReference>
<name>A0ABN2I794_9ACTN</name>
<comment type="caution">
    <text evidence="8">The sequence shown here is derived from an EMBL/GenBank/DDBJ whole genome shotgun (WGS) entry which is preliminary data.</text>
</comment>
<dbReference type="EMBL" id="BAAAMU010000294">
    <property type="protein sequence ID" value="GAA1699896.1"/>
    <property type="molecule type" value="Genomic_DNA"/>
</dbReference>
<evidence type="ECO:0000256" key="6">
    <source>
        <dbReference type="SAM" id="Phobius"/>
    </source>
</evidence>
<keyword evidence="3 6" id="KW-0812">Transmembrane</keyword>
<keyword evidence="9" id="KW-1185">Reference proteome</keyword>
<feature type="transmembrane region" description="Helical" evidence="6">
    <location>
        <begin position="45"/>
        <end position="64"/>
    </location>
</feature>
<sequence>MRWNEMSKRRQGTLIALASVEVVLTTVAAVDLRVRPAGDVRGRKGLWWVAIFVQPVGPVAYLLWGRQRSRSRTCGTGTCGR</sequence>
<evidence type="ECO:0000259" key="7">
    <source>
        <dbReference type="Pfam" id="PF13396"/>
    </source>
</evidence>
<gene>
    <name evidence="8" type="ORF">GCM10009733_112040</name>
</gene>
<reference evidence="8 9" key="1">
    <citation type="journal article" date="2019" name="Int. J. Syst. Evol. Microbiol.">
        <title>The Global Catalogue of Microorganisms (GCM) 10K type strain sequencing project: providing services to taxonomists for standard genome sequencing and annotation.</title>
        <authorList>
            <consortium name="The Broad Institute Genomics Platform"/>
            <consortium name="The Broad Institute Genome Sequencing Center for Infectious Disease"/>
            <person name="Wu L."/>
            <person name="Ma J."/>
        </authorList>
    </citation>
    <scope>NUCLEOTIDE SEQUENCE [LARGE SCALE GENOMIC DNA]</scope>
    <source>
        <strain evidence="8 9">JCM 13929</strain>
    </source>
</reference>